<reference evidence="9 10" key="1">
    <citation type="journal article" date="2011" name="Science">
        <title>The Selaginella genome identifies genetic changes associated with the evolution of vascular plants.</title>
        <authorList>
            <person name="Banks J.A."/>
            <person name="Nishiyama T."/>
            <person name="Hasebe M."/>
            <person name="Bowman J.L."/>
            <person name="Gribskov M."/>
            <person name="dePamphilis C."/>
            <person name="Albert V.A."/>
            <person name="Aono N."/>
            <person name="Aoyama T."/>
            <person name="Ambrose B.A."/>
            <person name="Ashton N.W."/>
            <person name="Axtell M.J."/>
            <person name="Barker E."/>
            <person name="Barker M.S."/>
            <person name="Bennetzen J.L."/>
            <person name="Bonawitz N.D."/>
            <person name="Chapple C."/>
            <person name="Cheng C."/>
            <person name="Correa L.G."/>
            <person name="Dacre M."/>
            <person name="DeBarry J."/>
            <person name="Dreyer I."/>
            <person name="Elias M."/>
            <person name="Engstrom E.M."/>
            <person name="Estelle M."/>
            <person name="Feng L."/>
            <person name="Finet C."/>
            <person name="Floyd S.K."/>
            <person name="Frommer W.B."/>
            <person name="Fujita T."/>
            <person name="Gramzow L."/>
            <person name="Gutensohn M."/>
            <person name="Harholt J."/>
            <person name="Hattori M."/>
            <person name="Heyl A."/>
            <person name="Hirai T."/>
            <person name="Hiwatashi Y."/>
            <person name="Ishikawa M."/>
            <person name="Iwata M."/>
            <person name="Karol K.G."/>
            <person name="Koehler B."/>
            <person name="Kolukisaoglu U."/>
            <person name="Kubo M."/>
            <person name="Kurata T."/>
            <person name="Lalonde S."/>
            <person name="Li K."/>
            <person name="Li Y."/>
            <person name="Litt A."/>
            <person name="Lyons E."/>
            <person name="Manning G."/>
            <person name="Maruyama T."/>
            <person name="Michael T.P."/>
            <person name="Mikami K."/>
            <person name="Miyazaki S."/>
            <person name="Morinaga S."/>
            <person name="Murata T."/>
            <person name="Mueller-Roeber B."/>
            <person name="Nelson D.R."/>
            <person name="Obara M."/>
            <person name="Oguri Y."/>
            <person name="Olmstead R.G."/>
            <person name="Onodera N."/>
            <person name="Petersen B.L."/>
            <person name="Pils B."/>
            <person name="Prigge M."/>
            <person name="Rensing S.A."/>
            <person name="Riano-Pachon D.M."/>
            <person name="Roberts A.W."/>
            <person name="Sato Y."/>
            <person name="Scheller H.V."/>
            <person name="Schulz B."/>
            <person name="Schulz C."/>
            <person name="Shakirov E.V."/>
            <person name="Shibagaki N."/>
            <person name="Shinohara N."/>
            <person name="Shippen D.E."/>
            <person name="Soerensen I."/>
            <person name="Sotooka R."/>
            <person name="Sugimoto N."/>
            <person name="Sugita M."/>
            <person name="Sumikawa N."/>
            <person name="Tanurdzic M."/>
            <person name="Theissen G."/>
            <person name="Ulvskov P."/>
            <person name="Wakazuki S."/>
            <person name="Weng J.K."/>
            <person name="Willats W.W."/>
            <person name="Wipf D."/>
            <person name="Wolf P.G."/>
            <person name="Yang L."/>
            <person name="Zimmer A.D."/>
            <person name="Zhu Q."/>
            <person name="Mitros T."/>
            <person name="Hellsten U."/>
            <person name="Loque D."/>
            <person name="Otillar R."/>
            <person name="Salamov A."/>
            <person name="Schmutz J."/>
            <person name="Shapiro H."/>
            <person name="Lindquist E."/>
            <person name="Lucas S."/>
            <person name="Rokhsar D."/>
            <person name="Grigoriev I.V."/>
        </authorList>
    </citation>
    <scope>NUCLEOTIDE SEQUENCE [LARGE SCALE GENOMIC DNA]</scope>
</reference>
<dbReference type="STRING" id="88036.D8S8R8"/>
<protein>
    <recommendedName>
        <fullName evidence="2">soluble epoxide hydrolase</fullName>
        <ecNumber evidence="2">3.3.2.10</ecNumber>
    </recommendedName>
</protein>
<dbReference type="FunFam" id="3.40.50.1820:FF:000161">
    <property type="entry name" value="Epoxide hydrolase"/>
    <property type="match status" value="1"/>
</dbReference>
<dbReference type="PRINTS" id="PR00412">
    <property type="entry name" value="EPOXHYDRLASE"/>
</dbReference>
<comment type="pathway">
    <text evidence="1">Secondary metabolite biosynthesis; terpenoid biosynthesis.</text>
</comment>
<evidence type="ECO:0000256" key="7">
    <source>
        <dbReference type="ARBA" id="ARBA00093212"/>
    </source>
</evidence>
<dbReference type="OMA" id="SAPFIPC"/>
<evidence type="ECO:0000256" key="2">
    <source>
        <dbReference type="ARBA" id="ARBA00013006"/>
    </source>
</evidence>
<keyword evidence="10" id="KW-1185">Reference proteome</keyword>
<dbReference type="GO" id="GO:0016787">
    <property type="term" value="F:hydrolase activity"/>
    <property type="evidence" value="ECO:0000318"/>
    <property type="project" value="GO_Central"/>
</dbReference>
<evidence type="ECO:0000259" key="8">
    <source>
        <dbReference type="Pfam" id="PF00561"/>
    </source>
</evidence>
<dbReference type="SUPFAM" id="SSF53474">
    <property type="entry name" value="alpha/beta-Hydrolases"/>
    <property type="match status" value="1"/>
</dbReference>
<evidence type="ECO:0000313" key="9">
    <source>
        <dbReference type="EMBL" id="EFJ19079.1"/>
    </source>
</evidence>
<dbReference type="Gene3D" id="3.40.50.1820">
    <property type="entry name" value="alpha/beta hydrolase"/>
    <property type="match status" value="1"/>
</dbReference>
<dbReference type="Gramene" id="EFJ19079">
    <property type="protein sequence ID" value="EFJ19079"/>
    <property type="gene ID" value="SELMODRAFT_111571"/>
</dbReference>
<comment type="catalytic activity">
    <reaction evidence="5">
        <text>an epoxide + H2O = an ethanediol</text>
        <dbReference type="Rhea" id="RHEA:19037"/>
        <dbReference type="ChEBI" id="CHEBI:15377"/>
        <dbReference type="ChEBI" id="CHEBI:32955"/>
        <dbReference type="ChEBI" id="CHEBI:140594"/>
        <dbReference type="EC" id="3.3.2.10"/>
    </reaction>
    <physiologicalReaction direction="left-to-right" evidence="5">
        <dbReference type="Rhea" id="RHEA:19038"/>
    </physiologicalReaction>
</comment>
<dbReference type="eggNOG" id="KOG4178">
    <property type="taxonomic scope" value="Eukaryota"/>
</dbReference>
<dbReference type="HOGENOM" id="CLU_020336_7_2_1"/>
<name>D8S8R8_SELML</name>
<dbReference type="AlphaFoldDB" id="D8S8R8"/>
<organism evidence="10">
    <name type="scientific">Selaginella moellendorffii</name>
    <name type="common">Spikemoss</name>
    <dbReference type="NCBI Taxonomy" id="88036"/>
    <lineage>
        <taxon>Eukaryota</taxon>
        <taxon>Viridiplantae</taxon>
        <taxon>Streptophyta</taxon>
        <taxon>Embryophyta</taxon>
        <taxon>Tracheophyta</taxon>
        <taxon>Lycopodiopsida</taxon>
        <taxon>Selaginellales</taxon>
        <taxon>Selaginellaceae</taxon>
        <taxon>Selaginella</taxon>
    </lineage>
</organism>
<dbReference type="InterPro" id="IPR000073">
    <property type="entry name" value="AB_hydrolase_1"/>
</dbReference>
<dbReference type="PRINTS" id="PR00111">
    <property type="entry name" value="ABHYDROLASE"/>
</dbReference>
<dbReference type="PANTHER" id="PTHR43329">
    <property type="entry name" value="EPOXIDE HYDROLASE"/>
    <property type="match status" value="1"/>
</dbReference>
<dbReference type="InterPro" id="IPR000639">
    <property type="entry name" value="Epox_hydrolase-like"/>
</dbReference>
<gene>
    <name evidence="9" type="ORF">SELMODRAFT_111571</name>
</gene>
<accession>D8S8R8</accession>
<dbReference type="Proteomes" id="UP000001514">
    <property type="component" value="Unassembled WGS sequence"/>
</dbReference>
<dbReference type="InParanoid" id="D8S8R8"/>
<comment type="catalytic activity">
    <reaction evidence="7">
        <text>(24S)-24,25-epoxycucurbitadienol + H2O = (24R)-24,25-dihydroxycucurbitadienol</text>
        <dbReference type="Rhea" id="RHEA:81855"/>
        <dbReference type="ChEBI" id="CHEBI:15377"/>
        <dbReference type="ChEBI" id="CHEBI:229949"/>
        <dbReference type="ChEBI" id="CHEBI:229950"/>
    </reaction>
    <physiologicalReaction direction="left-to-right" evidence="7">
        <dbReference type="Rhea" id="RHEA:81856"/>
    </physiologicalReaction>
</comment>
<evidence type="ECO:0000256" key="5">
    <source>
        <dbReference type="ARBA" id="ARBA00051067"/>
    </source>
</evidence>
<evidence type="ECO:0000256" key="1">
    <source>
        <dbReference type="ARBA" id="ARBA00004721"/>
    </source>
</evidence>
<comment type="function">
    <text evidence="6">Epoxide hydrolase involved in the biosynthesis of cucurbitacin and mogroside tetracyclic triterpene natural products (e.g. siamenoside I and mogrosides IV, V and VI). Cucurbitacins have cytotoxic properties and exhibit deterrent taste as a defense barrier against herbivores. Mogrosides are nonsugar highly oxygenated compounds used as high-intensity zero-calorie sweeteners; they also possess pharmacological properties such as regulating immunity, lowering blood sugar and lipid levels, protecting the liver, and acting as antioxidants and antitumor agents. Catalyzes the hydrolysis of aromatic epoxide-containing substrates, such as the conversion of 24,25-epoxycucurbitadienol to 24,25-dihydroxycucurbitadienol.</text>
</comment>
<evidence type="ECO:0000313" key="10">
    <source>
        <dbReference type="Proteomes" id="UP000001514"/>
    </source>
</evidence>
<comment type="similarity">
    <text evidence="4">Belongs to the AB hydrolase superfamily. Epoxide hydrolase family.</text>
</comment>
<dbReference type="InterPro" id="IPR029058">
    <property type="entry name" value="AB_hydrolase_fold"/>
</dbReference>
<dbReference type="FunCoup" id="D8S8R8">
    <property type="interactions" value="1789"/>
</dbReference>
<evidence type="ECO:0000256" key="6">
    <source>
        <dbReference type="ARBA" id="ARBA00058358"/>
    </source>
</evidence>
<dbReference type="EMBL" id="GL377607">
    <property type="protein sequence ID" value="EFJ19079.1"/>
    <property type="molecule type" value="Genomic_DNA"/>
</dbReference>
<proteinExistence type="inferred from homology"/>
<sequence length="322" mass="35969">MATDGEISHRFVETNGIKMHIAEAGSPGNPVVLLLHGFPELWYSWRHQMPALAAAGYRVVASDLRGFGQTDAPLGMEKYTSLHIVGDLVGLLDALGEEKVFVAGHDWGAIIAWDLCLFRPDRVKALVALSIPYSPRNPKHSFSQSLKRVLGEGYYFSRFQEPGRPEADFARFDTKTLVKKMLLNSKGEVLVAPKDKEVMDIFEEPTELPPWISEEELDYYAQELSRTGFTAGLNYYRAANLSWELKAPWTMVKISVPALFVTGDRDLVYFTPGIRDYIHKGGLKADVPNLKETIVLSSGHFMQQESAGEVNSILVSFFGEII</sequence>
<dbReference type="EC" id="3.3.2.10" evidence="2"/>
<dbReference type="KEGG" id="smo:SELMODRAFT_111571"/>
<evidence type="ECO:0000256" key="4">
    <source>
        <dbReference type="ARBA" id="ARBA00038334"/>
    </source>
</evidence>
<evidence type="ECO:0000256" key="3">
    <source>
        <dbReference type="ARBA" id="ARBA00022801"/>
    </source>
</evidence>
<keyword evidence="3" id="KW-0378">Hydrolase</keyword>
<dbReference type="GO" id="GO:0004301">
    <property type="term" value="F:epoxide hydrolase activity"/>
    <property type="evidence" value="ECO:0007669"/>
    <property type="project" value="UniProtKB-EC"/>
</dbReference>
<feature type="domain" description="AB hydrolase-1" evidence="8">
    <location>
        <begin position="30"/>
        <end position="303"/>
    </location>
</feature>
<dbReference type="Pfam" id="PF00561">
    <property type="entry name" value="Abhydrolase_1"/>
    <property type="match status" value="1"/>
</dbReference>
<dbReference type="OrthoDB" id="7130006at2759"/>